<keyword evidence="7" id="KW-0802">TPR repeat</keyword>
<feature type="region of interest" description="Disordered" evidence="8">
    <location>
        <begin position="1"/>
        <end position="32"/>
    </location>
</feature>
<gene>
    <name evidence="10" type="ORF">JD844_014795</name>
</gene>
<protein>
    <recommendedName>
        <fullName evidence="9">UNC-45/Cro1/She4 central domain-containing protein</fullName>
    </recommendedName>
</protein>
<proteinExistence type="predicted"/>
<evidence type="ECO:0000259" key="9">
    <source>
        <dbReference type="Pfam" id="PF11701"/>
    </source>
</evidence>
<dbReference type="PANTHER" id="PTHR45994:SF3">
    <property type="entry name" value="PROTEIN UNC-45 HOMOLOG A"/>
    <property type="match status" value="1"/>
</dbReference>
<evidence type="ECO:0000256" key="7">
    <source>
        <dbReference type="PROSITE-ProRule" id="PRU00339"/>
    </source>
</evidence>
<organism evidence="10 11">
    <name type="scientific">Phrynosoma platyrhinos</name>
    <name type="common">Desert horned lizard</name>
    <dbReference type="NCBI Taxonomy" id="52577"/>
    <lineage>
        <taxon>Eukaryota</taxon>
        <taxon>Metazoa</taxon>
        <taxon>Chordata</taxon>
        <taxon>Craniata</taxon>
        <taxon>Vertebrata</taxon>
        <taxon>Euteleostomi</taxon>
        <taxon>Lepidosauria</taxon>
        <taxon>Squamata</taxon>
        <taxon>Bifurcata</taxon>
        <taxon>Unidentata</taxon>
        <taxon>Episquamata</taxon>
        <taxon>Toxicofera</taxon>
        <taxon>Iguania</taxon>
        <taxon>Phrynosomatidae</taxon>
        <taxon>Phrynosomatinae</taxon>
        <taxon>Phrynosoma</taxon>
    </lineage>
</organism>
<evidence type="ECO:0000256" key="3">
    <source>
        <dbReference type="ARBA" id="ARBA00022490"/>
    </source>
</evidence>
<dbReference type="EMBL" id="JAIPUX010003439">
    <property type="protein sequence ID" value="KAH0620162.1"/>
    <property type="molecule type" value="Genomic_DNA"/>
</dbReference>
<feature type="domain" description="UNC-45/Cro1/She4 central" evidence="9">
    <location>
        <begin position="344"/>
        <end position="533"/>
    </location>
</feature>
<dbReference type="PANTHER" id="PTHR45994">
    <property type="entry name" value="FI21225P1"/>
    <property type="match status" value="1"/>
</dbReference>
<keyword evidence="2" id="KW-0217">Developmental protein</keyword>
<dbReference type="InterPro" id="IPR011990">
    <property type="entry name" value="TPR-like_helical_dom_sf"/>
</dbReference>
<dbReference type="Gene3D" id="1.25.40.10">
    <property type="entry name" value="Tetratricopeptide repeat domain"/>
    <property type="match status" value="1"/>
</dbReference>
<comment type="caution">
    <text evidence="10">The sequence shown here is derived from an EMBL/GenBank/DDBJ whole genome shotgun (WGS) entry which is preliminary data.</text>
</comment>
<evidence type="ECO:0000256" key="6">
    <source>
        <dbReference type="ARBA" id="ARBA00023186"/>
    </source>
</evidence>
<evidence type="ECO:0000256" key="1">
    <source>
        <dbReference type="ARBA" id="ARBA00004556"/>
    </source>
</evidence>
<evidence type="ECO:0000313" key="10">
    <source>
        <dbReference type="EMBL" id="KAH0620162.1"/>
    </source>
</evidence>
<keyword evidence="11" id="KW-1185">Reference proteome</keyword>
<keyword evidence="5" id="KW-0221">Differentiation</keyword>
<keyword evidence="6" id="KW-0143">Chaperone</keyword>
<feature type="repeat" description="TPR" evidence="7">
    <location>
        <begin position="112"/>
        <end position="145"/>
    </location>
</feature>
<evidence type="ECO:0000313" key="11">
    <source>
        <dbReference type="Proteomes" id="UP000826234"/>
    </source>
</evidence>
<dbReference type="Pfam" id="PF11701">
    <property type="entry name" value="UNC45-central"/>
    <property type="match status" value="1"/>
</dbReference>
<dbReference type="SUPFAM" id="SSF48371">
    <property type="entry name" value="ARM repeat"/>
    <property type="match status" value="2"/>
</dbReference>
<dbReference type="Pfam" id="PF13181">
    <property type="entry name" value="TPR_8"/>
    <property type="match status" value="1"/>
</dbReference>
<dbReference type="InterPro" id="IPR019734">
    <property type="entry name" value="TPR_rpt"/>
</dbReference>
<dbReference type="InterPro" id="IPR024660">
    <property type="entry name" value="UCS_central_dom"/>
</dbReference>
<keyword evidence="3" id="KW-0963">Cytoplasm</keyword>
<dbReference type="PROSITE" id="PS50005">
    <property type="entry name" value="TPR"/>
    <property type="match status" value="1"/>
</dbReference>
<feature type="region of interest" description="Disordered" evidence="8">
    <location>
        <begin position="56"/>
        <end position="77"/>
    </location>
</feature>
<keyword evidence="4" id="KW-0517">Myogenesis</keyword>
<sequence length="1008" mass="111504">MAESEAEPGSGSRSRGFRGGPPPELRREGNALFQAGRYEEALAAYSRALLRLERHRERERDQAPSEEEEEEEEEEERALLLRNRAACHLKLEDYVKAEEDASEAIKANGRDVKSLFRRSQALQKLGRFDQAILDLQRCVSLEPKNKVFQEALRNLGSSMHEKMRTMSCTDSKVEQMFKLLLDNEEKDLDKKQKAAQNLIVLAREEPGAEKIFQSDGVRLLLQLLDTGRLDMTVAILSELGSQRLFAVLEMEDEQVSLAAYNLLQVMFDALKEGLQKEVLSKKDNALVPGGGLAVLLHISAYGRDSILNLLINKVPRKSLQDPNNSLTLWVIDQGLKEVLEVGSTVSHSPGSLPVTENTHMSAAVLLSKLYGDLKCDGERENFHRLCEDYVGWVWEKEVKHELCGSILPHSQEAEYCWRIGRGPGQRQQHGKRGWFQDPGVPGKLRAIQTVSCLLQGPAEAGNRVLELSGIMEGILALCASSQEADQLVAVEALIHAADKAKRATFITANGVTLLKEIYKHSQRDSIRIRALVGRALEKWEATLWVNPLLLLRTCHTLCLQGLCKLGSAGGTDFSMKQFAEGSTLKLAYQCRKWLCNNSMDVGTRHWAAEGLAFLSLDADVKEELLEDKAALQALFQLARSENQSSLFAVASTLVNCTNSYDHEEPDPQMVELAKYAKQHIPEKHPKDKPEFVRRRVKKLLEHICDCHGTRFASASLWGSGGLHYACSLVFRIFLALVEDPEDRGAIVAAGGGKALIPLALEGTEAGQTKAAQALAKITITTAPEMAFPGERVFEVVRPLVSLLHLNRTGLQNFEGLMALTNLAGTSEQLRQKIAKEKAVPMIEGYMFEEHEMIRLAATECMCNMALSPEVAELFLAEGSDRLKLLVLYSGEEEDRLRQAASGTLAVLTSLLPQICSRIPLVTKAWLEILQALLLSPNTSLQHRGVVIVRNMVAADKELAAKLMETETLEILSVLAGVKEKPQVAQVAKECLAQAVGYGLIKPGVDTGE</sequence>
<reference evidence="10 11" key="1">
    <citation type="journal article" date="2022" name="Gigascience">
        <title>A chromosome-level genome assembly and annotation of the desert horned lizard, Phrynosoma platyrhinos, provides insight into chromosomal rearrangements among reptiles.</title>
        <authorList>
            <person name="Koochekian N."/>
            <person name="Ascanio A."/>
            <person name="Farleigh K."/>
            <person name="Card D.C."/>
            <person name="Schield D.R."/>
            <person name="Castoe T.A."/>
            <person name="Jezkova T."/>
        </authorList>
    </citation>
    <scope>NUCLEOTIDE SEQUENCE [LARGE SCALE GENOMIC DNA]</scope>
    <source>
        <strain evidence="10">NK-2021</strain>
    </source>
</reference>
<dbReference type="SUPFAM" id="SSF48452">
    <property type="entry name" value="TPR-like"/>
    <property type="match status" value="1"/>
</dbReference>
<comment type="subcellular location">
    <subcellularLocation>
        <location evidence="1">Cytoplasm</location>
        <location evidence="1">Perinuclear region</location>
    </subcellularLocation>
</comment>
<evidence type="ECO:0000256" key="5">
    <source>
        <dbReference type="ARBA" id="ARBA00022782"/>
    </source>
</evidence>
<evidence type="ECO:0000256" key="4">
    <source>
        <dbReference type="ARBA" id="ARBA00022541"/>
    </source>
</evidence>
<feature type="compositionally biased region" description="Acidic residues" evidence="8">
    <location>
        <begin position="64"/>
        <end position="76"/>
    </location>
</feature>
<evidence type="ECO:0000256" key="2">
    <source>
        <dbReference type="ARBA" id="ARBA00022473"/>
    </source>
</evidence>
<dbReference type="Proteomes" id="UP000826234">
    <property type="component" value="Unassembled WGS sequence"/>
</dbReference>
<accession>A0ABQ7SSA6</accession>
<name>A0ABQ7SSA6_PHRPL</name>
<dbReference type="InterPro" id="IPR016024">
    <property type="entry name" value="ARM-type_fold"/>
</dbReference>
<dbReference type="InterPro" id="IPR011989">
    <property type="entry name" value="ARM-like"/>
</dbReference>
<evidence type="ECO:0000256" key="8">
    <source>
        <dbReference type="SAM" id="MobiDB-lite"/>
    </source>
</evidence>
<dbReference type="SMART" id="SM00028">
    <property type="entry name" value="TPR"/>
    <property type="match status" value="3"/>
</dbReference>
<dbReference type="Gene3D" id="1.25.10.10">
    <property type="entry name" value="Leucine-rich Repeat Variant"/>
    <property type="match status" value="3"/>
</dbReference>